<sequence>MGLLEVIGAGRAAKPAPVAAADDPGVVSAPVSGCVVSLDRVGDPVFAQGMLGAGVGIRPREAADGPAVAFSPVSGTVMADVKTRHALLIRTDAGAEVLLHVGVDSVRLHGKGFRLFVGKGDQVRAGDPLISFDRGLLERSGLDDTVIVTVTNSESFSRVESAADDTLVSAGSAVLRTDR</sequence>
<evidence type="ECO:0000256" key="1">
    <source>
        <dbReference type="ARBA" id="ARBA00004496"/>
    </source>
</evidence>
<evidence type="ECO:0000256" key="3">
    <source>
        <dbReference type="ARBA" id="ARBA00022597"/>
    </source>
</evidence>
<keyword evidence="6" id="KW-0418">Kinase</keyword>
<dbReference type="NCBIfam" id="TIGR00830">
    <property type="entry name" value="PTBA"/>
    <property type="match status" value="1"/>
</dbReference>
<reference evidence="8" key="2">
    <citation type="submission" date="2021-09" db="EMBL/GenBank/DDBJ databases">
        <authorList>
            <person name="Gilroy R."/>
        </authorList>
    </citation>
    <scope>NUCLEOTIDE SEQUENCE</scope>
    <source>
        <strain evidence="8">CHK124-7917</strain>
    </source>
</reference>
<keyword evidence="2" id="KW-0813">Transport</keyword>
<dbReference type="Proteomes" id="UP000697330">
    <property type="component" value="Unassembled WGS sequence"/>
</dbReference>
<dbReference type="OrthoDB" id="9797715at2"/>
<dbReference type="InterPro" id="IPR011055">
    <property type="entry name" value="Dup_hybrid_motif"/>
</dbReference>
<dbReference type="PANTHER" id="PTHR45008:SF1">
    <property type="entry name" value="PTS SYSTEM GLUCOSE-SPECIFIC EIIA COMPONENT"/>
    <property type="match status" value="1"/>
</dbReference>
<dbReference type="GO" id="GO:0016301">
    <property type="term" value="F:kinase activity"/>
    <property type="evidence" value="ECO:0007669"/>
    <property type="project" value="UniProtKB-KW"/>
</dbReference>
<evidence type="ECO:0000313" key="9">
    <source>
        <dbReference type="Proteomes" id="UP000697330"/>
    </source>
</evidence>
<dbReference type="SUPFAM" id="SSF51261">
    <property type="entry name" value="Duplicated hybrid motif"/>
    <property type="match status" value="1"/>
</dbReference>
<protein>
    <submittedName>
        <fullName evidence="8">PTS glucose transporter subunit IIA</fullName>
    </submittedName>
</protein>
<comment type="caution">
    <text evidence="8">The sequence shown here is derived from an EMBL/GenBank/DDBJ whole genome shotgun (WGS) entry which is preliminary data.</text>
</comment>
<dbReference type="PANTHER" id="PTHR45008">
    <property type="entry name" value="PTS SYSTEM GLUCOSE-SPECIFIC EIIA COMPONENT"/>
    <property type="match status" value="1"/>
</dbReference>
<evidence type="ECO:0000256" key="2">
    <source>
        <dbReference type="ARBA" id="ARBA00022448"/>
    </source>
</evidence>
<evidence type="ECO:0000256" key="5">
    <source>
        <dbReference type="ARBA" id="ARBA00022683"/>
    </source>
</evidence>
<comment type="subcellular location">
    <subcellularLocation>
        <location evidence="1">Cytoplasm</location>
    </subcellularLocation>
</comment>
<feature type="domain" description="PTS EIIA type-1" evidence="7">
    <location>
        <begin position="43"/>
        <end position="152"/>
    </location>
</feature>
<dbReference type="GO" id="GO:0009401">
    <property type="term" value="P:phosphoenolpyruvate-dependent sugar phosphotransferase system"/>
    <property type="evidence" value="ECO:0007669"/>
    <property type="project" value="UniProtKB-KW"/>
</dbReference>
<proteinExistence type="predicted"/>
<dbReference type="AlphaFoldDB" id="A0A921GFR9"/>
<organism evidence="8 9">
    <name type="scientific">Thermophilibacter provencensis</name>
    <dbReference type="NCBI Taxonomy" id="1852386"/>
    <lineage>
        <taxon>Bacteria</taxon>
        <taxon>Bacillati</taxon>
        <taxon>Actinomycetota</taxon>
        <taxon>Coriobacteriia</taxon>
        <taxon>Coriobacteriales</taxon>
        <taxon>Atopobiaceae</taxon>
        <taxon>Thermophilibacter</taxon>
    </lineage>
</organism>
<dbReference type="InterPro" id="IPR001127">
    <property type="entry name" value="PTS_EIIA_1_perm"/>
</dbReference>
<evidence type="ECO:0000256" key="4">
    <source>
        <dbReference type="ARBA" id="ARBA00022679"/>
    </source>
</evidence>
<gene>
    <name evidence="8" type="ORF">K8U72_06975</name>
</gene>
<dbReference type="GO" id="GO:0005737">
    <property type="term" value="C:cytoplasm"/>
    <property type="evidence" value="ECO:0007669"/>
    <property type="project" value="UniProtKB-SubCell"/>
</dbReference>
<name>A0A921GFR9_9ACTN</name>
<keyword evidence="3 8" id="KW-0762">Sugar transport</keyword>
<keyword evidence="5" id="KW-0598">Phosphotransferase system</keyword>
<evidence type="ECO:0000259" key="7">
    <source>
        <dbReference type="PROSITE" id="PS51093"/>
    </source>
</evidence>
<evidence type="ECO:0000256" key="6">
    <source>
        <dbReference type="ARBA" id="ARBA00022777"/>
    </source>
</evidence>
<evidence type="ECO:0000313" key="8">
    <source>
        <dbReference type="EMBL" id="HJF45507.1"/>
    </source>
</evidence>
<dbReference type="InterPro" id="IPR050890">
    <property type="entry name" value="PTS_EIIA_component"/>
</dbReference>
<dbReference type="Pfam" id="PF00358">
    <property type="entry name" value="PTS_EIIA_1"/>
    <property type="match status" value="1"/>
</dbReference>
<dbReference type="RefSeq" id="WP_075280923.1">
    <property type="nucleotide sequence ID" value="NZ_CALUGK010000040.1"/>
</dbReference>
<keyword evidence="4" id="KW-0808">Transferase</keyword>
<dbReference type="Gene3D" id="2.70.70.10">
    <property type="entry name" value="Glucose Permease (Domain IIA)"/>
    <property type="match status" value="1"/>
</dbReference>
<accession>A0A921GFR9</accession>
<dbReference type="EMBL" id="DYWQ01000101">
    <property type="protein sequence ID" value="HJF45507.1"/>
    <property type="molecule type" value="Genomic_DNA"/>
</dbReference>
<reference evidence="8" key="1">
    <citation type="journal article" date="2021" name="PeerJ">
        <title>Extensive microbial diversity within the chicken gut microbiome revealed by metagenomics and culture.</title>
        <authorList>
            <person name="Gilroy R."/>
            <person name="Ravi A."/>
            <person name="Getino M."/>
            <person name="Pursley I."/>
            <person name="Horton D.L."/>
            <person name="Alikhan N.F."/>
            <person name="Baker D."/>
            <person name="Gharbi K."/>
            <person name="Hall N."/>
            <person name="Watson M."/>
            <person name="Adriaenssens E.M."/>
            <person name="Foster-Nyarko E."/>
            <person name="Jarju S."/>
            <person name="Secka A."/>
            <person name="Antonio M."/>
            <person name="Oren A."/>
            <person name="Chaudhuri R.R."/>
            <person name="La Ragione R."/>
            <person name="Hildebrand F."/>
            <person name="Pallen M.J."/>
        </authorList>
    </citation>
    <scope>NUCLEOTIDE SEQUENCE</scope>
    <source>
        <strain evidence="8">CHK124-7917</strain>
    </source>
</reference>
<dbReference type="PROSITE" id="PS51093">
    <property type="entry name" value="PTS_EIIA_TYPE_1"/>
    <property type="match status" value="1"/>
</dbReference>